<evidence type="ECO:0000256" key="1">
    <source>
        <dbReference type="ARBA" id="ARBA00022737"/>
    </source>
</evidence>
<dbReference type="AlphaFoldDB" id="F4Q8S7"/>
<dbReference type="Pfam" id="PF01535">
    <property type="entry name" value="PPR"/>
    <property type="match status" value="2"/>
</dbReference>
<feature type="repeat" description="PPR" evidence="2">
    <location>
        <begin position="212"/>
        <end position="248"/>
    </location>
</feature>
<dbReference type="KEGG" id="dfa:DFA_09920"/>
<evidence type="ECO:0000256" key="2">
    <source>
        <dbReference type="PROSITE-ProRule" id="PRU00708"/>
    </source>
</evidence>
<feature type="repeat" description="PPR" evidence="2">
    <location>
        <begin position="423"/>
        <end position="457"/>
    </location>
</feature>
<dbReference type="GeneID" id="14867763"/>
<dbReference type="STRING" id="1054147.F4Q8S7"/>
<evidence type="ECO:0000313" key="4">
    <source>
        <dbReference type="Proteomes" id="UP000007797"/>
    </source>
</evidence>
<dbReference type="Proteomes" id="UP000007797">
    <property type="component" value="Unassembled WGS sequence"/>
</dbReference>
<dbReference type="Gene3D" id="1.25.40.10">
    <property type="entry name" value="Tetratricopeptide repeat domain"/>
    <property type="match status" value="2"/>
</dbReference>
<name>F4Q8S7_CACFS</name>
<dbReference type="InterPro" id="IPR002885">
    <property type="entry name" value="PPR_rpt"/>
</dbReference>
<organism evidence="3 4">
    <name type="scientific">Cavenderia fasciculata</name>
    <name type="common">Slime mold</name>
    <name type="synonym">Dictyostelium fasciculatum</name>
    <dbReference type="NCBI Taxonomy" id="261658"/>
    <lineage>
        <taxon>Eukaryota</taxon>
        <taxon>Amoebozoa</taxon>
        <taxon>Evosea</taxon>
        <taxon>Eumycetozoa</taxon>
        <taxon>Dictyostelia</taxon>
        <taxon>Acytosteliales</taxon>
        <taxon>Cavenderiaceae</taxon>
        <taxon>Cavenderia</taxon>
    </lineage>
</organism>
<dbReference type="EMBL" id="GL883026">
    <property type="protein sequence ID" value="EGG15096.1"/>
    <property type="molecule type" value="Genomic_DNA"/>
</dbReference>
<evidence type="ECO:0000313" key="3">
    <source>
        <dbReference type="EMBL" id="EGG15096.1"/>
    </source>
</evidence>
<reference evidence="4" key="1">
    <citation type="journal article" date="2011" name="Genome Res.">
        <title>Phylogeny-wide analysis of social amoeba genomes highlights ancient origins for complex intercellular communication.</title>
        <authorList>
            <person name="Heidel A.J."/>
            <person name="Lawal H.M."/>
            <person name="Felder M."/>
            <person name="Schilde C."/>
            <person name="Helps N.R."/>
            <person name="Tunggal B."/>
            <person name="Rivero F."/>
            <person name="John U."/>
            <person name="Schleicher M."/>
            <person name="Eichinger L."/>
            <person name="Platzer M."/>
            <person name="Noegel A.A."/>
            <person name="Schaap P."/>
            <person name="Gloeckner G."/>
        </authorList>
    </citation>
    <scope>NUCLEOTIDE SEQUENCE [LARGE SCALE GENOMIC DNA]</scope>
    <source>
        <strain evidence="4">SH3</strain>
    </source>
</reference>
<proteinExistence type="predicted"/>
<dbReference type="Pfam" id="PF13041">
    <property type="entry name" value="PPR_2"/>
    <property type="match status" value="1"/>
</dbReference>
<evidence type="ECO:0008006" key="5">
    <source>
        <dbReference type="Google" id="ProtNLM"/>
    </source>
</evidence>
<protein>
    <recommendedName>
        <fullName evidence="5">Pentacotripeptide-repeat region of PRORP domain-containing protein</fullName>
    </recommendedName>
</protein>
<gene>
    <name evidence="3" type="ORF">DFA_09920</name>
</gene>
<accession>F4Q8S7</accession>
<dbReference type="PANTHER" id="PTHR47447:SF24">
    <property type="entry name" value="PENTATRICOPEPTIDE REPEAT-CONTAINING PROTEIN"/>
    <property type="match status" value="1"/>
</dbReference>
<dbReference type="NCBIfam" id="TIGR00756">
    <property type="entry name" value="PPR"/>
    <property type="match status" value="3"/>
</dbReference>
<keyword evidence="1" id="KW-0677">Repeat</keyword>
<dbReference type="OrthoDB" id="185373at2759"/>
<keyword evidence="4" id="KW-1185">Reference proteome</keyword>
<dbReference type="PROSITE" id="PS51375">
    <property type="entry name" value="PPR"/>
    <property type="match status" value="2"/>
</dbReference>
<sequence length="492" mass="57013">MFRLLIKHTTNNVSLLKTQHLVTLATSRFTINRYSTTSSNQPEQEEEVEEDNGDWMNKITLEKKVSSVNDILNKNKTNIKQIQRETIVEHSTNESNQDEGLLQEIEKARVEIDNDVPIDRSNLTIATLVRVCGRLKNDRDIVNHLIRRLLQFKQTIQLDHFHQLMVEYTQKGSQELIIDNLYKMLNNRDIVEKINNKQHSHPQQQNTTIQPTVETFNLMLKCYASNGSIDRCISLIEKDMMKEKLVQPNQESYALVVQGLADANRPDQAYSFLLKYIASHQINGIDQMTDCFNSIIACHSRMGQSDKIETLVKAMKQNQCQLNCLTRQYQIESLLKQYNNKEAVDQALKIIKEMDADNTPTTTLTFYKMYESLARLSRSDELMQLFGMMTRNQKPIVESLPSIEDDFYNENVSLEASTSWKPNIHTFNSIIESLCRCGQLDQAFGILDQMTQHNVQPTGETFSSLEALSFKLNQMDKYNRYCNMEFHIIKKN</sequence>
<dbReference type="OMA" id="NINTINW"/>
<dbReference type="PANTHER" id="PTHR47447">
    <property type="entry name" value="OS03G0856100 PROTEIN"/>
    <property type="match status" value="1"/>
</dbReference>
<dbReference type="RefSeq" id="XP_004351816.1">
    <property type="nucleotide sequence ID" value="XM_004351764.1"/>
</dbReference>
<dbReference type="InterPro" id="IPR011990">
    <property type="entry name" value="TPR-like_helical_dom_sf"/>
</dbReference>